<dbReference type="Gene3D" id="2.60.40.10">
    <property type="entry name" value="Immunoglobulins"/>
    <property type="match status" value="1"/>
</dbReference>
<dbReference type="InterPro" id="IPR011251">
    <property type="entry name" value="Luciferase-like_dom"/>
</dbReference>
<keyword evidence="6" id="KW-1185">Reference proteome</keyword>
<organism evidence="5 6">
    <name type="scientific">Clonostachys byssicola</name>
    <dbReference type="NCBI Taxonomy" id="160290"/>
    <lineage>
        <taxon>Eukaryota</taxon>
        <taxon>Fungi</taxon>
        <taxon>Dikarya</taxon>
        <taxon>Ascomycota</taxon>
        <taxon>Pezizomycotina</taxon>
        <taxon>Sordariomycetes</taxon>
        <taxon>Hypocreomycetidae</taxon>
        <taxon>Hypocreales</taxon>
        <taxon>Bionectriaceae</taxon>
        <taxon>Clonostachys</taxon>
    </lineage>
</organism>
<evidence type="ECO:0008006" key="7">
    <source>
        <dbReference type="Google" id="ProtNLM"/>
    </source>
</evidence>
<reference evidence="5" key="1">
    <citation type="submission" date="2021-10" db="EMBL/GenBank/DDBJ databases">
        <authorList>
            <person name="Piombo E."/>
        </authorList>
    </citation>
    <scope>NUCLEOTIDE SEQUENCE</scope>
</reference>
<dbReference type="PANTHER" id="PTHR43118:SF1">
    <property type="entry name" value="RHAMNOGALACTURONAN LYASE (EUROFUNG)"/>
    <property type="match status" value="1"/>
</dbReference>
<dbReference type="SUPFAM" id="SSF51679">
    <property type="entry name" value="Bacterial luciferase-like"/>
    <property type="match status" value="1"/>
</dbReference>
<dbReference type="InterPro" id="IPR049366">
    <property type="entry name" value="RGL11_C"/>
</dbReference>
<dbReference type="Gene3D" id="3.20.20.30">
    <property type="entry name" value="Luciferase-like domain"/>
    <property type="match status" value="1"/>
</dbReference>
<feature type="domain" description="Rhamnogalacturonan lyase family 11 C-terminal" evidence="4">
    <location>
        <begin position="115"/>
        <end position="554"/>
    </location>
</feature>
<accession>A0A9N9Y8C0</accession>
<feature type="domain" description="Rhamnogalacturonan I lyase beta-sheet" evidence="3">
    <location>
        <begin position="1"/>
        <end position="87"/>
    </location>
</feature>
<comment type="similarity">
    <text evidence="1">Belongs to the NtaA/SnaA/DszA monooxygenase family.</text>
</comment>
<dbReference type="Pfam" id="PF18370">
    <property type="entry name" value="RGI_lyase"/>
    <property type="match status" value="1"/>
</dbReference>
<name>A0A9N9Y8C0_9HYPO</name>
<dbReference type="EMBL" id="CABFNO020001553">
    <property type="protein sequence ID" value="CAH0000232.1"/>
    <property type="molecule type" value="Genomic_DNA"/>
</dbReference>
<evidence type="ECO:0000313" key="6">
    <source>
        <dbReference type="Proteomes" id="UP000754883"/>
    </source>
</evidence>
<dbReference type="NCBIfam" id="TIGR03860">
    <property type="entry name" value="FMN_nitrolo"/>
    <property type="match status" value="1"/>
</dbReference>
<gene>
    <name evidence="5" type="ORF">CBYS24578_00003053</name>
</gene>
<dbReference type="PANTHER" id="PTHR43118">
    <property type="entry name" value="RHAMNOGALACTURONAN LYASE (EUROFUNG)"/>
    <property type="match status" value="1"/>
</dbReference>
<feature type="domain" description="Luciferase-like" evidence="2">
    <location>
        <begin position="601"/>
        <end position="977"/>
    </location>
</feature>
<dbReference type="InterPro" id="IPR036661">
    <property type="entry name" value="Luciferase-like_sf"/>
</dbReference>
<dbReference type="InterPro" id="IPR028994">
    <property type="entry name" value="Integrin_alpha_N"/>
</dbReference>
<dbReference type="OrthoDB" id="5561043at2759"/>
<dbReference type="AlphaFoldDB" id="A0A9N9Y8C0"/>
<dbReference type="InterPro" id="IPR041624">
    <property type="entry name" value="RGI_lyase"/>
</dbReference>
<dbReference type="GO" id="GO:0016705">
    <property type="term" value="F:oxidoreductase activity, acting on paired donors, with incorporation or reduction of molecular oxygen"/>
    <property type="evidence" value="ECO:0007669"/>
    <property type="project" value="InterPro"/>
</dbReference>
<dbReference type="SUPFAM" id="SSF69318">
    <property type="entry name" value="Integrin alpha N-terminal domain"/>
    <property type="match status" value="1"/>
</dbReference>
<evidence type="ECO:0000259" key="2">
    <source>
        <dbReference type="Pfam" id="PF00296"/>
    </source>
</evidence>
<dbReference type="GO" id="GO:0004497">
    <property type="term" value="F:monooxygenase activity"/>
    <property type="evidence" value="ECO:0007669"/>
    <property type="project" value="InterPro"/>
</dbReference>
<dbReference type="InterPro" id="IPR034641">
    <property type="entry name" value="RGL11"/>
</dbReference>
<dbReference type="Proteomes" id="UP000754883">
    <property type="component" value="Unassembled WGS sequence"/>
</dbReference>
<feature type="non-terminal residue" evidence="5">
    <location>
        <position position="1"/>
    </location>
</feature>
<dbReference type="Pfam" id="PF21348">
    <property type="entry name" value="RGL11_C"/>
    <property type="match status" value="1"/>
</dbReference>
<protein>
    <recommendedName>
        <fullName evidence="7">Luciferase-like domain-containing protein</fullName>
    </recommendedName>
</protein>
<evidence type="ECO:0000259" key="3">
    <source>
        <dbReference type="Pfam" id="PF18370"/>
    </source>
</evidence>
<sequence length="1232" mass="134500">MENLGRGVVALRASGGVFVSWRLLGLDPSGIGFNLYRKTGSSAAVKVNSAVLTGGTNYLDTAANIGQQNEYYVRPVVNGAEQPASGSFRLKANSAEEPVFRVPLRAGNPIKFVWVGDLNGDGEYDYVVDRQGNPQTIEAYLNDGTFLWSVNLGPNSANQNNIEPGSSTIDVGNWDGVTVYDFDNDGIAEVAIKIANGVVFGDGTTWSNSDNNKQWIAFLNGQTGAMRAYVALPRDYIADGPLAARFGVGVLDGTTPHLVAFMKNRQDGGAFNLIECAYTFKGSNAVQKWCWKRDSQNAPDGHNTRIIDVDANGSDEVVEIGYCLNGDGSLRYSLGPSGIVHGDRFHVAKIDPSRAGLQGYGVQQDHPDFLYEYYYDARDGTILWKHFGSGASDVGRGMAGDIDPRSAGMETWSFSGVYNAPSNKLAEPDTSKAPWPSLGLWWDGDTLLEFYNDGKIEKWDWLKPSASNSLPRIESIWNYGATSSNGVYPQMIGDIIGDWREEVILTNSDYSQLVIFSTDIPTSTRLYTLPHNPAYRNCMTLKGYQQSNHVDYFMDPLPLDLLQGKVDGERKYGYTKEGKKKRILLNAFDMNGVGHISIGQWQNPEDKSSQKNRLPYWIELAKLLEKGKFNALFLGIDNRHLADNFGSHDVYKGSHAPAIQSGTQWPLYDPFTVISAMAAVTKSLAFGITACTTFEPPFSLAKRFSTLDHLTEGRVAWNIVTSWSDNAARAFGLPQLPEHDTRYEIAEEYLNLAYKLWESSWEDDAVVKDPSTHTYTQPTKVRKVVHKGKHFKSESAHQVDPSPQRTPLLFQAGMSPAGSAFASRHAECVFVGGASPAIVALNIQRTRAQAAANGRDPYDIKFFVQLTPVLGATDEEAQEKFERYRQYAIGDGGLSLFGGTSGIDISKFPPDEEFPTDPDHPLLQGFIPAQRNRLLARPRGYDKWTPRILAEYQSIGGSATFKIGSGATVADEIERWVTEADVDGFNIGHIVVPGAWEDVIKYLTPELERRGWLGTGDYNVPGGTARENLYSTPGQPHLRQTHPGYQYKTGGKKWEESFASGDNSSRAYECVDAHVQDVGLQSIAARRGVKNGDGASNVLSNARVEGLPQPVQAVNHGVVQEEDGVVGRREEVSGITAHGEVASGVHAKELITEAALELVLEGSDGARGGTEGDIEQVTGREPRVDGVLAQVTAEASRVITQGTGWTSSHTVHTGGHGTKVGDHAVSELALVL</sequence>
<evidence type="ECO:0000259" key="4">
    <source>
        <dbReference type="Pfam" id="PF21348"/>
    </source>
</evidence>
<dbReference type="InterPro" id="IPR013783">
    <property type="entry name" value="Ig-like_fold"/>
</dbReference>
<dbReference type="InterPro" id="IPR016215">
    <property type="entry name" value="NTA_MOA"/>
</dbReference>
<comment type="caution">
    <text evidence="5">The sequence shown here is derived from an EMBL/GenBank/DDBJ whole genome shotgun (WGS) entry which is preliminary data.</text>
</comment>
<evidence type="ECO:0000256" key="1">
    <source>
        <dbReference type="ARBA" id="ARBA00033748"/>
    </source>
</evidence>
<evidence type="ECO:0000313" key="5">
    <source>
        <dbReference type="EMBL" id="CAH0000232.1"/>
    </source>
</evidence>
<proteinExistence type="inferred from homology"/>
<dbReference type="Pfam" id="PF00296">
    <property type="entry name" value="Bac_luciferase"/>
    <property type="match status" value="1"/>
</dbReference>